<name>A0A0B1PIN8_UNCNE</name>
<protein>
    <submittedName>
        <fullName evidence="9">Putative lectin family integral membrane protein</fullName>
    </submittedName>
</protein>
<evidence type="ECO:0000313" key="9">
    <source>
        <dbReference type="EMBL" id="KHJ36324.1"/>
    </source>
</evidence>
<evidence type="ECO:0000256" key="5">
    <source>
        <dbReference type="ARBA" id="ARBA00023136"/>
    </source>
</evidence>
<evidence type="ECO:0000256" key="1">
    <source>
        <dbReference type="ARBA" id="ARBA00004479"/>
    </source>
</evidence>
<keyword evidence="2 7" id="KW-0812">Transmembrane</keyword>
<dbReference type="Gene3D" id="2.60.120.200">
    <property type="match status" value="1"/>
</dbReference>
<dbReference type="GO" id="GO:0005793">
    <property type="term" value="C:endoplasmic reticulum-Golgi intermediate compartment"/>
    <property type="evidence" value="ECO:0007669"/>
    <property type="project" value="TreeGrafter"/>
</dbReference>
<dbReference type="GO" id="GO:0000139">
    <property type="term" value="C:Golgi membrane"/>
    <property type="evidence" value="ECO:0007669"/>
    <property type="project" value="TreeGrafter"/>
</dbReference>
<keyword evidence="5 7" id="KW-0472">Membrane</keyword>
<evidence type="ECO:0000259" key="8">
    <source>
        <dbReference type="PROSITE" id="PS51328"/>
    </source>
</evidence>
<dbReference type="GO" id="GO:0005789">
    <property type="term" value="C:endoplasmic reticulum membrane"/>
    <property type="evidence" value="ECO:0007669"/>
    <property type="project" value="TreeGrafter"/>
</dbReference>
<keyword evidence="4 7" id="KW-1133">Transmembrane helix</keyword>
<dbReference type="EMBL" id="JNVN01000072">
    <property type="protein sequence ID" value="KHJ36324.1"/>
    <property type="molecule type" value="Genomic_DNA"/>
</dbReference>
<evidence type="ECO:0000256" key="4">
    <source>
        <dbReference type="ARBA" id="ARBA00022989"/>
    </source>
</evidence>
<feature type="compositionally biased region" description="Basic and acidic residues" evidence="6">
    <location>
        <begin position="264"/>
        <end position="278"/>
    </location>
</feature>
<keyword evidence="9" id="KW-0430">Lectin</keyword>
<evidence type="ECO:0000256" key="7">
    <source>
        <dbReference type="SAM" id="Phobius"/>
    </source>
</evidence>
<dbReference type="InterPro" id="IPR005052">
    <property type="entry name" value="Lectin_leg"/>
</dbReference>
<dbReference type="STRING" id="52586.A0A0B1PIN8"/>
<comment type="caution">
    <text evidence="9">The sequence shown here is derived from an EMBL/GenBank/DDBJ whole genome shotgun (WGS) entry which is preliminary data.</text>
</comment>
<dbReference type="PANTHER" id="PTHR12223">
    <property type="entry name" value="VESICULAR MANNOSE-BINDING LECTIN"/>
    <property type="match status" value="1"/>
</dbReference>
<keyword evidence="10" id="KW-1185">Reference proteome</keyword>
<dbReference type="InterPro" id="IPR035661">
    <property type="entry name" value="EMP46/EMP47_N"/>
</dbReference>
<feature type="domain" description="L-type lectin-like" evidence="8">
    <location>
        <begin position="31"/>
        <end position="244"/>
    </location>
</feature>
<dbReference type="GO" id="GO:0006888">
    <property type="term" value="P:endoplasmic reticulum to Golgi vesicle-mediated transport"/>
    <property type="evidence" value="ECO:0007669"/>
    <property type="project" value="TreeGrafter"/>
</dbReference>
<dbReference type="SUPFAM" id="SSF49899">
    <property type="entry name" value="Concanavalin A-like lectins/glucanases"/>
    <property type="match status" value="1"/>
</dbReference>
<evidence type="ECO:0000256" key="2">
    <source>
        <dbReference type="ARBA" id="ARBA00022692"/>
    </source>
</evidence>
<reference evidence="9 10" key="1">
    <citation type="journal article" date="2014" name="BMC Genomics">
        <title>Adaptive genomic structural variation in the grape powdery mildew pathogen, Erysiphe necator.</title>
        <authorList>
            <person name="Jones L."/>
            <person name="Riaz S."/>
            <person name="Morales-Cruz A."/>
            <person name="Amrine K.C."/>
            <person name="McGuire B."/>
            <person name="Gubler W.D."/>
            <person name="Walker M.A."/>
            <person name="Cantu D."/>
        </authorList>
    </citation>
    <scope>NUCLEOTIDE SEQUENCE [LARGE SCALE GENOMIC DNA]</scope>
    <source>
        <strain evidence="10">c</strain>
    </source>
</reference>
<dbReference type="HOGENOM" id="CLU_053733_0_0_1"/>
<organism evidence="9 10">
    <name type="scientific">Uncinula necator</name>
    <name type="common">Grape powdery mildew</name>
    <dbReference type="NCBI Taxonomy" id="52586"/>
    <lineage>
        <taxon>Eukaryota</taxon>
        <taxon>Fungi</taxon>
        <taxon>Dikarya</taxon>
        <taxon>Ascomycota</taxon>
        <taxon>Pezizomycotina</taxon>
        <taxon>Leotiomycetes</taxon>
        <taxon>Erysiphales</taxon>
        <taxon>Erysiphaceae</taxon>
        <taxon>Erysiphe</taxon>
    </lineage>
</organism>
<dbReference type="InterPro" id="IPR051136">
    <property type="entry name" value="Intracellular_Lectin-GPT"/>
</dbReference>
<accession>A0A0B1PIN8</accession>
<feature type="transmembrane region" description="Helical" evidence="7">
    <location>
        <begin position="399"/>
        <end position="417"/>
    </location>
</feature>
<dbReference type="Proteomes" id="UP000030854">
    <property type="component" value="Unassembled WGS sequence"/>
</dbReference>
<dbReference type="AlphaFoldDB" id="A0A0B1PIN8"/>
<dbReference type="CDD" id="cd06903">
    <property type="entry name" value="lectin_EMP46_EMP47"/>
    <property type="match status" value="1"/>
</dbReference>
<comment type="subcellular location">
    <subcellularLocation>
        <location evidence="1">Membrane</location>
        <topology evidence="1">Single-pass type I membrane protein</topology>
    </subcellularLocation>
</comment>
<gene>
    <name evidence="9" type="ORF">EV44_g0398</name>
</gene>
<dbReference type="InterPro" id="IPR013320">
    <property type="entry name" value="ConA-like_dom_sf"/>
</dbReference>
<dbReference type="OMA" id="WYTSERG"/>
<keyword evidence="3" id="KW-0732">Signal</keyword>
<dbReference type="PANTHER" id="PTHR12223:SF28">
    <property type="entry name" value="LECTIN, MANNOSE BINDING 1 LIKE"/>
    <property type="match status" value="1"/>
</dbReference>
<evidence type="ECO:0000313" key="10">
    <source>
        <dbReference type="Proteomes" id="UP000030854"/>
    </source>
</evidence>
<proteinExistence type="predicted"/>
<dbReference type="GO" id="GO:0030134">
    <property type="term" value="C:COPII-coated ER to Golgi transport vesicle"/>
    <property type="evidence" value="ECO:0007669"/>
    <property type="project" value="TreeGrafter"/>
</dbReference>
<evidence type="ECO:0000256" key="6">
    <source>
        <dbReference type="SAM" id="MobiDB-lite"/>
    </source>
</evidence>
<dbReference type="Pfam" id="PF03388">
    <property type="entry name" value="Lectin_leg-like"/>
    <property type="match status" value="1"/>
</dbReference>
<dbReference type="PROSITE" id="PS51328">
    <property type="entry name" value="L_LECTIN_LIKE"/>
    <property type="match status" value="1"/>
</dbReference>
<evidence type="ECO:0000256" key="3">
    <source>
        <dbReference type="ARBA" id="ARBA00022729"/>
    </source>
</evidence>
<dbReference type="GO" id="GO:0005537">
    <property type="term" value="F:D-mannose binding"/>
    <property type="evidence" value="ECO:0007669"/>
    <property type="project" value="TreeGrafter"/>
</dbReference>
<feature type="region of interest" description="Disordered" evidence="6">
    <location>
        <begin position="250"/>
        <end position="285"/>
    </location>
</feature>
<sequence length="429" mass="48137">MVIRFYTMGMSTIFVLITFFFFFFVQAVKIIDELSIGNRGKIYSVNGAIENFHLIGIPSPPEVLSDKIILTPPTPGNSRGALWSEKTLNHAYWNVDLDFRATGPERAGGNIQIWYVKDGQRTVGTSSIYTVEKFDGLALSIDQYAGSGGSIRGFLNDGTTNYKSHHNVDSLFFGHCDYSYRNLGRPTRITFSQIDSGFHVSVDGKECFSSTSIILPPGYSLGITAAGAEIPDTFEIFKIVTAVDTTIAEDHHKKQENTQNTETAEPKEPAKFSKHAEKSTVPSEEQSEDLIIRLKSILNEVNMIHQSLASFQSESTSKQEEILTKLRGIETKLDTVDLATKQILDIKKDIRHMKGDFHKSLEQHIKSLRGDVRETQNSLLNTHITLHDTLSDHGSFTNFAFLILGGQVILFMGYIFYKRQRKGSMKKFL</sequence>